<accession>A0ABQ6MUL3</accession>
<evidence type="ECO:0000313" key="1">
    <source>
        <dbReference type="EMBL" id="GMI32988.1"/>
    </source>
</evidence>
<dbReference type="Proteomes" id="UP001165060">
    <property type="component" value="Unassembled WGS sequence"/>
</dbReference>
<name>A0ABQ6MUL3_9STRA</name>
<protein>
    <submittedName>
        <fullName evidence="1">Uncharacterized protein</fullName>
    </submittedName>
</protein>
<evidence type="ECO:0000313" key="2">
    <source>
        <dbReference type="Proteomes" id="UP001165060"/>
    </source>
</evidence>
<comment type="caution">
    <text evidence="1">The sequence shown here is derived from an EMBL/GenBank/DDBJ whole genome shotgun (WGS) entry which is preliminary data.</text>
</comment>
<proteinExistence type="predicted"/>
<organism evidence="1 2">
    <name type="scientific">Tetraparma gracilis</name>
    <dbReference type="NCBI Taxonomy" id="2962635"/>
    <lineage>
        <taxon>Eukaryota</taxon>
        <taxon>Sar</taxon>
        <taxon>Stramenopiles</taxon>
        <taxon>Ochrophyta</taxon>
        <taxon>Bolidophyceae</taxon>
        <taxon>Parmales</taxon>
        <taxon>Triparmaceae</taxon>
        <taxon>Tetraparma</taxon>
    </lineage>
</organism>
<dbReference type="EMBL" id="BRYB01001758">
    <property type="protein sequence ID" value="GMI32988.1"/>
    <property type="molecule type" value="Genomic_DNA"/>
</dbReference>
<keyword evidence="2" id="KW-1185">Reference proteome</keyword>
<gene>
    <name evidence="1" type="ORF">TeGR_g13956</name>
</gene>
<reference evidence="1 2" key="1">
    <citation type="journal article" date="2023" name="Commun. Biol.">
        <title>Genome analysis of Parmales, the sister group of diatoms, reveals the evolutionary specialization of diatoms from phago-mixotrophs to photoautotrophs.</title>
        <authorList>
            <person name="Ban H."/>
            <person name="Sato S."/>
            <person name="Yoshikawa S."/>
            <person name="Yamada K."/>
            <person name="Nakamura Y."/>
            <person name="Ichinomiya M."/>
            <person name="Sato N."/>
            <person name="Blanc-Mathieu R."/>
            <person name="Endo H."/>
            <person name="Kuwata A."/>
            <person name="Ogata H."/>
        </authorList>
    </citation>
    <scope>NUCLEOTIDE SEQUENCE [LARGE SCALE GENOMIC DNA]</scope>
</reference>
<sequence length="91" mass="10108">MSVPLPTKKLLRAKCGAGRWDIEGDGSDWGKELGEVKKWVVASAWDQFAVEAPVSVWKGRVLHTRLSLPLAVGIEDVQRWKRAVETLAGIR</sequence>